<feature type="chain" id="PRO_5012315305" evidence="2">
    <location>
        <begin position="26"/>
        <end position="436"/>
    </location>
</feature>
<dbReference type="RefSeq" id="XP_029216883.1">
    <property type="nucleotide sequence ID" value="XM_029360216.1"/>
</dbReference>
<feature type="signal peptide" evidence="2">
    <location>
        <begin position="1"/>
        <end position="25"/>
    </location>
</feature>
<evidence type="ECO:0000256" key="1">
    <source>
        <dbReference type="SAM" id="MobiDB-lite"/>
    </source>
</evidence>
<comment type="caution">
    <text evidence="3">The sequence shown here is derived from an EMBL/GenBank/DDBJ whole genome shotgun (WGS) entry which is preliminary data.</text>
</comment>
<organism evidence="3 4">
    <name type="scientific">Besnoitia besnoiti</name>
    <name type="common">Apicomplexan protozoan</name>
    <dbReference type="NCBI Taxonomy" id="94643"/>
    <lineage>
        <taxon>Eukaryota</taxon>
        <taxon>Sar</taxon>
        <taxon>Alveolata</taxon>
        <taxon>Apicomplexa</taxon>
        <taxon>Conoidasida</taxon>
        <taxon>Coccidia</taxon>
        <taxon>Eucoccidiorida</taxon>
        <taxon>Eimeriorina</taxon>
        <taxon>Sarcocystidae</taxon>
        <taxon>Besnoitia</taxon>
    </lineage>
</organism>
<feature type="compositionally biased region" description="Low complexity" evidence="1">
    <location>
        <begin position="336"/>
        <end position="429"/>
    </location>
</feature>
<protein>
    <submittedName>
        <fullName evidence="3">Uncharacterized protein</fullName>
    </submittedName>
</protein>
<feature type="region of interest" description="Disordered" evidence="1">
    <location>
        <begin position="203"/>
        <end position="436"/>
    </location>
</feature>
<feature type="compositionally biased region" description="Low complexity" evidence="1">
    <location>
        <begin position="227"/>
        <end position="241"/>
    </location>
</feature>
<dbReference type="KEGG" id="bbes:BESB_014870"/>
<dbReference type="AlphaFoldDB" id="A0A2A9M6Q6"/>
<accession>A0A2A9M6Q6</accession>
<dbReference type="EMBL" id="NWUJ01000010">
    <property type="protein sequence ID" value="PFH32874.1"/>
    <property type="molecule type" value="Genomic_DNA"/>
</dbReference>
<dbReference type="STRING" id="94643.A0A2A9M6Q6"/>
<feature type="compositionally biased region" description="Acidic residues" evidence="1">
    <location>
        <begin position="269"/>
        <end position="285"/>
    </location>
</feature>
<sequence length="436" mass="44163">MLHITGLKRLLPLLSLVFVFEGSWRIVADALALRAASRAEKTLAAPAPSAMTPLTDGQVVEMSAAAFRSVRAWCSAYQAQWQTNNQMCLNRELGEAFRQAAALGPNGLFDFRTYTGLEIKQTAEASGTNAPVQAVNDPNSPTHAAKYIYGTVCTGELNYACKKILEANVSTDMTDNIGVPSSEEVEKILAHFDKQTPLEAAASAEAEEKMLPAPSSDEVESSNGAESTSAGTTPTSTPAGAQADETAEGLAAGEMSEENGAKEQGATVEADDDLIAGAVVDDEENPAASTDSDPLAFSDEAGDDDDQGVQYADEKESSSASDSQGEPFEASEEDGSSAAQSDGQAAPAAAPAVAPSPQAAAAAAAPDTQDMPDVAAAGGNSAAAEPQGAAAEPQGAAAEPQGAAAEPQGAAAEPQGAATDAVADAQTATFPLGVAP</sequence>
<dbReference type="VEuPathDB" id="ToxoDB:BESB_014870"/>
<keyword evidence="2" id="KW-0732">Signal</keyword>
<name>A0A2A9M6Q6_BESBE</name>
<evidence type="ECO:0000256" key="2">
    <source>
        <dbReference type="SAM" id="SignalP"/>
    </source>
</evidence>
<gene>
    <name evidence="3" type="ORF">BESB_014870</name>
</gene>
<dbReference type="OrthoDB" id="333771at2759"/>
<proteinExistence type="predicted"/>
<evidence type="ECO:0000313" key="3">
    <source>
        <dbReference type="EMBL" id="PFH32874.1"/>
    </source>
</evidence>
<evidence type="ECO:0000313" key="4">
    <source>
        <dbReference type="Proteomes" id="UP000224006"/>
    </source>
</evidence>
<dbReference type="Proteomes" id="UP000224006">
    <property type="component" value="Chromosome IX"/>
</dbReference>
<dbReference type="GeneID" id="40306548"/>
<reference evidence="3 4" key="1">
    <citation type="submission" date="2017-09" db="EMBL/GenBank/DDBJ databases">
        <title>Genome sequencing of Besnoitia besnoiti strain Bb-Ger1.</title>
        <authorList>
            <person name="Schares G."/>
            <person name="Venepally P."/>
            <person name="Lorenzi H.A."/>
        </authorList>
    </citation>
    <scope>NUCLEOTIDE SEQUENCE [LARGE SCALE GENOMIC DNA]</scope>
    <source>
        <strain evidence="3 4">Bb-Ger1</strain>
    </source>
</reference>
<keyword evidence="4" id="KW-1185">Reference proteome</keyword>